<dbReference type="AlphaFoldDB" id="A0A6A6GGD7"/>
<protein>
    <submittedName>
        <fullName evidence="1">Uncharacterized protein</fullName>
    </submittedName>
</protein>
<accession>A0A6A6GGD7</accession>
<gene>
    <name evidence="1" type="ORF">BDZ85DRAFT_259064</name>
</gene>
<sequence>MTGYDDPTMIQRVSTDPSHLRLSSGGAVGQDNCEIRDRHKCLSAEPVAMYSHRLLDDYREVTKMKASRRTVARNNVQSLGCRVKAELRRGGDLGHALANHCPVGNKSSCVSVLFPRRRSRKPPTRRSGRAIVAAIFHATLSPFGSAALHAWRASVVPRATNADVSQLALL</sequence>
<keyword evidence="2" id="KW-1185">Reference proteome</keyword>
<name>A0A6A6GGD7_9PEZI</name>
<dbReference type="Proteomes" id="UP000799538">
    <property type="component" value="Unassembled WGS sequence"/>
</dbReference>
<reference evidence="2" key="1">
    <citation type="journal article" date="2020" name="Stud. Mycol.">
        <title>101 Dothideomycetes genomes: A test case for predicting lifestyles and emergence of pathogens.</title>
        <authorList>
            <person name="Haridas S."/>
            <person name="Albert R."/>
            <person name="Binder M."/>
            <person name="Bloem J."/>
            <person name="LaButti K."/>
            <person name="Salamov A."/>
            <person name="Andreopoulos B."/>
            <person name="Baker S."/>
            <person name="Barry K."/>
            <person name="Bills G."/>
            <person name="Bluhm B."/>
            <person name="Cannon C."/>
            <person name="Castanera R."/>
            <person name="Culley D."/>
            <person name="Daum C."/>
            <person name="Ezra D."/>
            <person name="Gonzalez J."/>
            <person name="Henrissat B."/>
            <person name="Kuo A."/>
            <person name="Liang C."/>
            <person name="Lipzen A."/>
            <person name="Lutzoni F."/>
            <person name="Magnuson J."/>
            <person name="Mondo S."/>
            <person name="Nolan M."/>
            <person name="Ohm R."/>
            <person name="Pangilinan J."/>
            <person name="Park H.-J."/>
            <person name="Ramirez L."/>
            <person name="Alfaro M."/>
            <person name="Sun H."/>
            <person name="Tritt A."/>
            <person name="Yoshinaga Y."/>
            <person name="Zwiers L.-H."/>
            <person name="Turgeon B."/>
            <person name="Goodwin S."/>
            <person name="Spatafora J."/>
            <person name="Crous P."/>
            <person name="Grigoriev I."/>
        </authorList>
    </citation>
    <scope>NUCLEOTIDE SEQUENCE [LARGE SCALE GENOMIC DNA]</scope>
    <source>
        <strain evidence="2">CECT 20119</strain>
    </source>
</reference>
<dbReference type="EMBL" id="ML992504">
    <property type="protein sequence ID" value="KAF2224775.1"/>
    <property type="molecule type" value="Genomic_DNA"/>
</dbReference>
<proteinExistence type="predicted"/>
<organism evidence="1 2">
    <name type="scientific">Elsinoe ampelina</name>
    <dbReference type="NCBI Taxonomy" id="302913"/>
    <lineage>
        <taxon>Eukaryota</taxon>
        <taxon>Fungi</taxon>
        <taxon>Dikarya</taxon>
        <taxon>Ascomycota</taxon>
        <taxon>Pezizomycotina</taxon>
        <taxon>Dothideomycetes</taxon>
        <taxon>Dothideomycetidae</taxon>
        <taxon>Myriangiales</taxon>
        <taxon>Elsinoaceae</taxon>
        <taxon>Elsinoe</taxon>
    </lineage>
</organism>
<evidence type="ECO:0000313" key="2">
    <source>
        <dbReference type="Proteomes" id="UP000799538"/>
    </source>
</evidence>
<evidence type="ECO:0000313" key="1">
    <source>
        <dbReference type="EMBL" id="KAF2224775.1"/>
    </source>
</evidence>